<sequence length="267" mass="30040">MASLRVLAHAFRAWRRNLGWAKHEPETPYLADLLSGAPVCLHVGASDGRHSYVMTQVAPQARIYAFEPSAFTFEVLKVCMAWHGIAGRVTPVPAAVWDRTGEMLLVIPKKLSGRMGHSWAYVAETPPEGEARPDIDVSGAELQPTQVVSLDDFCTREGLERVDFIRMDIEGAELKALAGARQILDRDRPHILLEIHPAMLQQRFGGTADQVFAFLRERGYRMFALQGDRLEELSSLMSDVPWKDYFFIHPTRARRLPDGVFRARMAA</sequence>
<feature type="domain" description="Methyltransferase FkbM" evidence="1">
    <location>
        <begin position="42"/>
        <end position="222"/>
    </location>
</feature>
<dbReference type="Proteomes" id="UP000249725">
    <property type="component" value="Unassembled WGS sequence"/>
</dbReference>
<evidence type="ECO:0000313" key="3">
    <source>
        <dbReference type="Proteomes" id="UP000249725"/>
    </source>
</evidence>
<evidence type="ECO:0000313" key="2">
    <source>
        <dbReference type="EMBL" id="RAK56634.1"/>
    </source>
</evidence>
<dbReference type="NCBIfam" id="TIGR01444">
    <property type="entry name" value="fkbM_fam"/>
    <property type="match status" value="1"/>
</dbReference>
<dbReference type="OrthoDB" id="9814604at2"/>
<gene>
    <name evidence="2" type="ORF">DJ018_01245</name>
</gene>
<protein>
    <recommendedName>
        <fullName evidence="1">Methyltransferase FkbM domain-containing protein</fullName>
    </recommendedName>
</protein>
<dbReference type="SUPFAM" id="SSF53335">
    <property type="entry name" value="S-adenosyl-L-methionine-dependent methyltransferases"/>
    <property type="match status" value="1"/>
</dbReference>
<proteinExistence type="predicted"/>
<dbReference type="PANTHER" id="PTHR34203:SF15">
    <property type="entry name" value="SLL1173 PROTEIN"/>
    <property type="match status" value="1"/>
</dbReference>
<organism evidence="2 3">
    <name type="scientific">Phenylobacterium deserti</name>
    <dbReference type="NCBI Taxonomy" id="1914756"/>
    <lineage>
        <taxon>Bacteria</taxon>
        <taxon>Pseudomonadati</taxon>
        <taxon>Pseudomonadota</taxon>
        <taxon>Alphaproteobacteria</taxon>
        <taxon>Caulobacterales</taxon>
        <taxon>Caulobacteraceae</taxon>
        <taxon>Phenylobacterium</taxon>
    </lineage>
</organism>
<accession>A0A328AT06</accession>
<reference evidence="3" key="1">
    <citation type="submission" date="2018-05" db="EMBL/GenBank/DDBJ databases">
        <authorList>
            <person name="Li X."/>
        </authorList>
    </citation>
    <scope>NUCLEOTIDE SEQUENCE [LARGE SCALE GENOMIC DNA]</scope>
    <source>
        <strain evidence="3">YIM 73061</strain>
    </source>
</reference>
<dbReference type="EMBL" id="QFYR01000001">
    <property type="protein sequence ID" value="RAK56634.1"/>
    <property type="molecule type" value="Genomic_DNA"/>
</dbReference>
<dbReference type="RefSeq" id="WP_111512985.1">
    <property type="nucleotide sequence ID" value="NZ_QFYR01000001.1"/>
</dbReference>
<evidence type="ECO:0000259" key="1">
    <source>
        <dbReference type="Pfam" id="PF05050"/>
    </source>
</evidence>
<dbReference type="Pfam" id="PF05050">
    <property type="entry name" value="Methyltransf_21"/>
    <property type="match status" value="1"/>
</dbReference>
<dbReference type="PANTHER" id="PTHR34203">
    <property type="entry name" value="METHYLTRANSFERASE, FKBM FAMILY PROTEIN"/>
    <property type="match status" value="1"/>
</dbReference>
<dbReference type="InterPro" id="IPR006342">
    <property type="entry name" value="FkbM_mtfrase"/>
</dbReference>
<keyword evidence="3" id="KW-1185">Reference proteome</keyword>
<comment type="caution">
    <text evidence="2">The sequence shown here is derived from an EMBL/GenBank/DDBJ whole genome shotgun (WGS) entry which is preliminary data.</text>
</comment>
<dbReference type="Gene3D" id="3.40.50.150">
    <property type="entry name" value="Vaccinia Virus protein VP39"/>
    <property type="match status" value="1"/>
</dbReference>
<dbReference type="AlphaFoldDB" id="A0A328AT06"/>
<dbReference type="InterPro" id="IPR052514">
    <property type="entry name" value="SAM-dependent_MTase"/>
</dbReference>
<name>A0A328AT06_9CAUL</name>
<dbReference type="InterPro" id="IPR029063">
    <property type="entry name" value="SAM-dependent_MTases_sf"/>
</dbReference>